<dbReference type="PANTHER" id="PTHR30036">
    <property type="entry name" value="D-XYLOSE-BINDING PERIPLASMIC PROTEIN"/>
    <property type="match status" value="1"/>
</dbReference>
<evidence type="ECO:0000313" key="5">
    <source>
        <dbReference type="EMBL" id="BAE86648.1"/>
    </source>
</evidence>
<gene>
    <name evidence="5" type="ordered locus">DSY4859</name>
</gene>
<dbReference type="Pfam" id="PF13407">
    <property type="entry name" value="Peripla_BP_4"/>
    <property type="match status" value="1"/>
</dbReference>
<dbReference type="PANTHER" id="PTHR30036:SF7">
    <property type="entry name" value="ABC TRANSPORTER PERIPLASMIC-BINDING PROTEIN YPHF"/>
    <property type="match status" value="1"/>
</dbReference>
<reference evidence="5 6" key="1">
    <citation type="journal article" date="2006" name="J. Bacteriol.">
        <title>Complete genome sequence of the dehalorespiring bacterium Desulfitobacterium hafniense Y51 and comparison with Dehalococcoides ethenogenes 195.</title>
        <authorList>
            <person name="Nonaka H."/>
            <person name="Keresztes G."/>
            <person name="Shinoda Y."/>
            <person name="Ikenaga Y."/>
            <person name="Abe M."/>
            <person name="Naito K."/>
            <person name="Inatomi K."/>
            <person name="Furukawa K."/>
            <person name="Inui M."/>
            <person name="Yukawa H."/>
        </authorList>
    </citation>
    <scope>NUCLEOTIDE SEQUENCE [LARGE SCALE GENOMIC DNA]</scope>
    <source>
        <strain evidence="5 6">Y51</strain>
    </source>
</reference>
<sequence>MDRPWKGACSMKKVLSMIIVLLLSMALTGCNMQSLLGGLMGSKEKTSSKSSQQEEKKIIAVALNQEDPNKDMFLLGIQELAEKEELEVKVLTSKEQGDANALKDAKVLIVQAGEQSFLKEAEKGDIPILALNGLPPGVKAKGVILPDPDQTGKLMAQQIQGKVTEGQVVYLQGEAEDAVAQMNMAAFKQELGKNPKITVHSITNPPQSETIAVQSLMEHLQKNPGQVKAICAKNEKLLALAYELLRSMQLTDKVQLMGGQANSKSLQRIASGSQIADIDTSPYVQGVNAFQWAQKLMDKQSVDITQSITGDQGEVAAKIIPVKTVTTENLALIQKSYAKAAEAQKELERKKSESQTKGSESQGKQKSTEKSSNEDSGKEQSGEGKDAESKEQGQEGSSSAQGQSGGQGVMPEGVSKVTEKVHTEILREYLDEKGNVLGTEKNANDQVRTIPPEMLLKEQQQQQQQQQQQGEQGQQGDRQDKQGGNSSEQAKQGE</sequence>
<dbReference type="eggNOG" id="COG1879">
    <property type="taxonomic scope" value="Bacteria"/>
</dbReference>
<dbReference type="EMBL" id="AP008230">
    <property type="protein sequence ID" value="BAE86648.1"/>
    <property type="molecule type" value="Genomic_DNA"/>
</dbReference>
<feature type="domain" description="Periplasmic binding protein" evidence="4">
    <location>
        <begin position="103"/>
        <end position="300"/>
    </location>
</feature>
<dbReference type="InterPro" id="IPR050555">
    <property type="entry name" value="Bact_Solute-Bind_Prot2"/>
</dbReference>
<evidence type="ECO:0000256" key="2">
    <source>
        <dbReference type="ARBA" id="ARBA00007639"/>
    </source>
</evidence>
<feature type="compositionally biased region" description="Polar residues" evidence="3">
    <location>
        <begin position="485"/>
        <end position="494"/>
    </location>
</feature>
<dbReference type="AlphaFoldDB" id="Q24MU4"/>
<evidence type="ECO:0000259" key="4">
    <source>
        <dbReference type="Pfam" id="PF13407"/>
    </source>
</evidence>
<evidence type="ECO:0000256" key="1">
    <source>
        <dbReference type="ARBA" id="ARBA00004196"/>
    </source>
</evidence>
<comment type="subcellular location">
    <subcellularLocation>
        <location evidence="1">Cell envelope</location>
    </subcellularLocation>
</comment>
<feature type="compositionally biased region" description="Basic and acidic residues" evidence="3">
    <location>
        <begin position="417"/>
        <end position="434"/>
    </location>
</feature>
<dbReference type="InterPro" id="IPR028082">
    <property type="entry name" value="Peripla_BP_I"/>
</dbReference>
<proteinExistence type="inferred from homology"/>
<dbReference type="PROSITE" id="PS51257">
    <property type="entry name" value="PROKAR_LIPOPROTEIN"/>
    <property type="match status" value="1"/>
</dbReference>
<dbReference type="KEGG" id="dsy:DSY4859"/>
<dbReference type="GO" id="GO:0030288">
    <property type="term" value="C:outer membrane-bounded periplasmic space"/>
    <property type="evidence" value="ECO:0007669"/>
    <property type="project" value="TreeGrafter"/>
</dbReference>
<organism evidence="5 6">
    <name type="scientific">Desulfitobacterium hafniense (strain Y51)</name>
    <dbReference type="NCBI Taxonomy" id="138119"/>
    <lineage>
        <taxon>Bacteria</taxon>
        <taxon>Bacillati</taxon>
        <taxon>Bacillota</taxon>
        <taxon>Clostridia</taxon>
        <taxon>Eubacteriales</taxon>
        <taxon>Desulfitobacteriaceae</taxon>
        <taxon>Desulfitobacterium</taxon>
    </lineage>
</organism>
<feature type="compositionally biased region" description="Basic and acidic residues" evidence="3">
    <location>
        <begin position="366"/>
        <end position="393"/>
    </location>
</feature>
<name>Q24MU4_DESHY</name>
<keyword evidence="6" id="KW-1185">Reference proteome</keyword>
<comment type="similarity">
    <text evidence="2">Belongs to the bacterial solute-binding protein 2 family.</text>
</comment>
<protein>
    <recommendedName>
        <fullName evidence="4">Periplasmic binding protein domain-containing protein</fullName>
    </recommendedName>
</protein>
<dbReference type="GO" id="GO:0030246">
    <property type="term" value="F:carbohydrate binding"/>
    <property type="evidence" value="ECO:0007669"/>
    <property type="project" value="TreeGrafter"/>
</dbReference>
<dbReference type="Proteomes" id="UP000001946">
    <property type="component" value="Chromosome"/>
</dbReference>
<evidence type="ECO:0000313" key="6">
    <source>
        <dbReference type="Proteomes" id="UP000001946"/>
    </source>
</evidence>
<dbReference type="Gene3D" id="3.40.50.2300">
    <property type="match status" value="2"/>
</dbReference>
<feature type="region of interest" description="Disordered" evidence="3">
    <location>
        <begin position="346"/>
        <end position="494"/>
    </location>
</feature>
<evidence type="ECO:0000256" key="3">
    <source>
        <dbReference type="SAM" id="MobiDB-lite"/>
    </source>
</evidence>
<dbReference type="STRING" id="138119.DSY4859"/>
<feature type="compositionally biased region" description="Low complexity" evidence="3">
    <location>
        <begin position="457"/>
        <end position="476"/>
    </location>
</feature>
<accession>Q24MU4</accession>
<dbReference type="InterPro" id="IPR025997">
    <property type="entry name" value="SBP_2_dom"/>
</dbReference>
<dbReference type="HOGENOM" id="CLU_605094_0_0_9"/>
<dbReference type="SUPFAM" id="SSF53822">
    <property type="entry name" value="Periplasmic binding protein-like I"/>
    <property type="match status" value="1"/>
</dbReference>
<feature type="compositionally biased region" description="Polar residues" evidence="3">
    <location>
        <begin position="355"/>
        <end position="365"/>
    </location>
</feature>